<dbReference type="GO" id="GO:0008713">
    <property type="term" value="F:ADP-heptose-lipopolysaccharide heptosyltransferase activity"/>
    <property type="evidence" value="ECO:0007669"/>
    <property type="project" value="TreeGrafter"/>
</dbReference>
<keyword evidence="1" id="KW-0328">Glycosyltransferase</keyword>
<dbReference type="Gene3D" id="3.40.50.2000">
    <property type="entry name" value="Glycogen Phosphorylase B"/>
    <property type="match status" value="2"/>
</dbReference>
<dbReference type="Pfam" id="PF01075">
    <property type="entry name" value="Glyco_transf_9"/>
    <property type="match status" value="1"/>
</dbReference>
<dbReference type="PANTHER" id="PTHR30160">
    <property type="entry name" value="TETRAACYLDISACCHARIDE 4'-KINASE-RELATED"/>
    <property type="match status" value="1"/>
</dbReference>
<proteinExistence type="predicted"/>
<comment type="caution">
    <text evidence="3">The sequence shown here is derived from an EMBL/GenBank/DDBJ whole genome shotgun (WGS) entry which is preliminary data.</text>
</comment>
<keyword evidence="2" id="KW-0808">Transferase</keyword>
<evidence type="ECO:0000256" key="1">
    <source>
        <dbReference type="ARBA" id="ARBA00022676"/>
    </source>
</evidence>
<evidence type="ECO:0000313" key="3">
    <source>
        <dbReference type="EMBL" id="GHO94124.1"/>
    </source>
</evidence>
<dbReference type="SUPFAM" id="SSF53756">
    <property type="entry name" value="UDP-Glycosyltransferase/glycogen phosphorylase"/>
    <property type="match status" value="1"/>
</dbReference>
<accession>A0A8J3IEY8</accession>
<evidence type="ECO:0000313" key="4">
    <source>
        <dbReference type="Proteomes" id="UP000597444"/>
    </source>
</evidence>
<dbReference type="GO" id="GO:0009244">
    <property type="term" value="P:lipopolysaccharide core region biosynthetic process"/>
    <property type="evidence" value="ECO:0007669"/>
    <property type="project" value="TreeGrafter"/>
</dbReference>
<dbReference type="AlphaFoldDB" id="A0A8J3IEY8"/>
<dbReference type="EMBL" id="BNJK01000001">
    <property type="protein sequence ID" value="GHO94124.1"/>
    <property type="molecule type" value="Genomic_DNA"/>
</dbReference>
<protein>
    <submittedName>
        <fullName evidence="3">LPS biosynthesis-related glycosyltransferase</fullName>
    </submittedName>
</protein>
<dbReference type="InterPro" id="IPR051199">
    <property type="entry name" value="LPS_LOS_Heptosyltrfase"/>
</dbReference>
<dbReference type="CDD" id="cd03789">
    <property type="entry name" value="GT9_LPS_heptosyltransferase"/>
    <property type="match status" value="1"/>
</dbReference>
<reference evidence="3" key="1">
    <citation type="submission" date="2020-10" db="EMBL/GenBank/DDBJ databases">
        <title>Taxonomic study of unclassified bacteria belonging to the class Ktedonobacteria.</title>
        <authorList>
            <person name="Yabe S."/>
            <person name="Wang C.M."/>
            <person name="Zheng Y."/>
            <person name="Sakai Y."/>
            <person name="Cavaletti L."/>
            <person name="Monciardini P."/>
            <person name="Donadio S."/>
        </authorList>
    </citation>
    <scope>NUCLEOTIDE SEQUENCE</scope>
    <source>
        <strain evidence="3">ID150040</strain>
    </source>
</reference>
<dbReference type="InterPro" id="IPR002201">
    <property type="entry name" value="Glyco_trans_9"/>
</dbReference>
<organism evidence="3 4">
    <name type="scientific">Reticulibacter mediterranei</name>
    <dbReference type="NCBI Taxonomy" id="2778369"/>
    <lineage>
        <taxon>Bacteria</taxon>
        <taxon>Bacillati</taxon>
        <taxon>Chloroflexota</taxon>
        <taxon>Ktedonobacteria</taxon>
        <taxon>Ktedonobacterales</taxon>
        <taxon>Reticulibacteraceae</taxon>
        <taxon>Reticulibacter</taxon>
    </lineage>
</organism>
<evidence type="ECO:0000256" key="2">
    <source>
        <dbReference type="ARBA" id="ARBA00022679"/>
    </source>
</evidence>
<gene>
    <name evidence="3" type="ORF">KSF_041720</name>
</gene>
<dbReference type="GO" id="GO:0005829">
    <property type="term" value="C:cytosol"/>
    <property type="evidence" value="ECO:0007669"/>
    <property type="project" value="TreeGrafter"/>
</dbReference>
<name>A0A8J3IEY8_9CHLR</name>
<dbReference type="Proteomes" id="UP000597444">
    <property type="component" value="Unassembled WGS sequence"/>
</dbReference>
<keyword evidence="4" id="KW-1185">Reference proteome</keyword>
<sequence length="362" mass="39388">MLPHYDKVPGVHKIAVLRANALGDFIFTLPALEALRTTYPNAEIVLLAKEWHASFLARRPSPINRVVVIPTYGGVGAEPGEVEEDPIEQERFFQHMQQERFDLALQLHGGGAHSNPFVLRLGARMTAGTQTPDAPVLDRSIPYIYFQHEVLRYLEVVSLVGATSNCIEPHIEVTKEDFAEVERVVPDQGRPLVALHPGAGDPRRRWPAEKFAAVGDALAAAGAHVLVTGTKSECGTVEAVVGHMQSEGQNLAEQISLGGLAALFKRCRVVVSNDSGPLHLASAVGAATIGIYWCFNMINSSILTRSRHRPFVSWQLLCPVCGSNHTHADCPHEVSFVSEVPGEDVTAATLDLFKEHKASPVQ</sequence>
<dbReference type="RefSeq" id="WP_220204882.1">
    <property type="nucleotide sequence ID" value="NZ_BNJK01000001.1"/>
</dbReference>
<dbReference type="PANTHER" id="PTHR30160:SF1">
    <property type="entry name" value="LIPOPOLYSACCHARIDE 1,2-N-ACETYLGLUCOSAMINETRANSFERASE-RELATED"/>
    <property type="match status" value="1"/>
</dbReference>